<sequence>MVKKEETRVVWVLTTVVLWMLVYEVGEGWRDYGSRLVDFGDLGLILGGCMVSAVGSIRSRVERRLNYGLVPDILRVFEGDGYWRLVLGGRLSRARGSANSALQLWVLLSANLL</sequence>
<dbReference type="AlphaFoldDB" id="A0AAD6PXW2"/>
<gene>
    <name evidence="2" type="ORF">NC653_032299</name>
</gene>
<keyword evidence="1" id="KW-0812">Transmembrane</keyword>
<reference evidence="2" key="1">
    <citation type="journal article" date="2023" name="Mol. Ecol. Resour.">
        <title>Chromosome-level genome assembly of a triploid poplar Populus alba 'Berolinensis'.</title>
        <authorList>
            <person name="Chen S."/>
            <person name="Yu Y."/>
            <person name="Wang X."/>
            <person name="Wang S."/>
            <person name="Zhang T."/>
            <person name="Zhou Y."/>
            <person name="He R."/>
            <person name="Meng N."/>
            <person name="Wang Y."/>
            <person name="Liu W."/>
            <person name="Liu Z."/>
            <person name="Liu J."/>
            <person name="Guo Q."/>
            <person name="Huang H."/>
            <person name="Sederoff R.R."/>
            <person name="Wang G."/>
            <person name="Qu G."/>
            <person name="Chen S."/>
        </authorList>
    </citation>
    <scope>NUCLEOTIDE SEQUENCE</scope>
    <source>
        <strain evidence="2">SC-2020</strain>
    </source>
</reference>
<comment type="caution">
    <text evidence="2">The sequence shown here is derived from an EMBL/GenBank/DDBJ whole genome shotgun (WGS) entry which is preliminary data.</text>
</comment>
<dbReference type="EMBL" id="JAQIZT010000014">
    <property type="protein sequence ID" value="KAJ6971724.1"/>
    <property type="molecule type" value="Genomic_DNA"/>
</dbReference>
<protein>
    <submittedName>
        <fullName evidence="2">Uncharacterized protein</fullName>
    </submittedName>
</protein>
<proteinExistence type="predicted"/>
<keyword evidence="3" id="KW-1185">Reference proteome</keyword>
<name>A0AAD6PXW2_9ROSI</name>
<feature type="transmembrane region" description="Helical" evidence="1">
    <location>
        <begin position="9"/>
        <end position="26"/>
    </location>
</feature>
<organism evidence="2 3">
    <name type="scientific">Populus alba x Populus x berolinensis</name>
    <dbReference type="NCBI Taxonomy" id="444605"/>
    <lineage>
        <taxon>Eukaryota</taxon>
        <taxon>Viridiplantae</taxon>
        <taxon>Streptophyta</taxon>
        <taxon>Embryophyta</taxon>
        <taxon>Tracheophyta</taxon>
        <taxon>Spermatophyta</taxon>
        <taxon>Magnoliopsida</taxon>
        <taxon>eudicotyledons</taxon>
        <taxon>Gunneridae</taxon>
        <taxon>Pentapetalae</taxon>
        <taxon>rosids</taxon>
        <taxon>fabids</taxon>
        <taxon>Malpighiales</taxon>
        <taxon>Salicaceae</taxon>
        <taxon>Saliceae</taxon>
        <taxon>Populus</taxon>
    </lineage>
</organism>
<evidence type="ECO:0000313" key="2">
    <source>
        <dbReference type="EMBL" id="KAJ6971724.1"/>
    </source>
</evidence>
<feature type="transmembrane region" description="Helical" evidence="1">
    <location>
        <begin position="38"/>
        <end position="57"/>
    </location>
</feature>
<keyword evidence="1" id="KW-0472">Membrane</keyword>
<dbReference type="Proteomes" id="UP001164929">
    <property type="component" value="Chromosome 14"/>
</dbReference>
<evidence type="ECO:0000256" key="1">
    <source>
        <dbReference type="SAM" id="Phobius"/>
    </source>
</evidence>
<accession>A0AAD6PXW2</accession>
<keyword evidence="1" id="KW-1133">Transmembrane helix</keyword>
<evidence type="ECO:0000313" key="3">
    <source>
        <dbReference type="Proteomes" id="UP001164929"/>
    </source>
</evidence>